<protein>
    <submittedName>
        <fullName evidence="1">Flagellar-associated protein FlgQ</fullName>
    </submittedName>
</protein>
<dbReference type="EMBL" id="CP018791">
    <property type="protein sequence ID" value="ARR01725.1"/>
    <property type="molecule type" value="Genomic_DNA"/>
</dbReference>
<keyword evidence="1" id="KW-0966">Cell projection</keyword>
<gene>
    <name evidence="1" type="primary">flgQ</name>
    <name evidence="1" type="ORF">CVIC8964_0288</name>
</gene>
<dbReference type="RefSeq" id="WP_086333382.1">
    <property type="nucleotide sequence ID" value="NZ_CP018791.1"/>
</dbReference>
<keyword evidence="1" id="KW-0282">Flagellum</keyword>
<dbReference type="Proteomes" id="UP000194265">
    <property type="component" value="Chromosome"/>
</dbReference>
<proteinExistence type="predicted"/>
<organism evidence="1 2">
    <name type="scientific">Campylobacter vicugnae</name>
    <dbReference type="NCBI Taxonomy" id="1660076"/>
    <lineage>
        <taxon>Bacteria</taxon>
        <taxon>Pseudomonadati</taxon>
        <taxon>Campylobacterota</taxon>
        <taxon>Epsilonproteobacteria</taxon>
        <taxon>Campylobacterales</taxon>
        <taxon>Campylobacteraceae</taxon>
        <taxon>Campylobacter</taxon>
    </lineage>
</organism>
<dbReference type="STRING" id="1660074.CVIC8964_0288"/>
<sequence>MARAFCLLILTLNTLFSGDEFIFWAKLITANGVISSDNITISSSMVKEGYEKKQVLCTILAAKPTHLSSLEYLNLHKDELFDCFIKEQVKILENSTTNLNSANYITELTIIPLRFIVEFKPQGATISKIIR</sequence>
<name>A0A1X9SZU5_9BACT</name>
<dbReference type="OrthoDB" id="5358713at2"/>
<evidence type="ECO:0000313" key="2">
    <source>
        <dbReference type="Proteomes" id="UP000194265"/>
    </source>
</evidence>
<dbReference type="AlphaFoldDB" id="A0A1X9SZU5"/>
<evidence type="ECO:0000313" key="1">
    <source>
        <dbReference type="EMBL" id="ARR01725.1"/>
    </source>
</evidence>
<accession>A0A1X9SZU5</accession>
<keyword evidence="1" id="KW-0969">Cilium</keyword>
<reference evidence="1 2" key="1">
    <citation type="journal article" date="2017" name="Genome Biol. Evol.">
        <title>Comparative Genomic Analysis Identifies a Campylobacter Clade Deficient in Selenium Metabolism.</title>
        <authorList>
            <person name="Miller W.G."/>
            <person name="Yee E."/>
            <person name="Lopes B.S."/>
            <person name="Chapman M.H."/>
            <person name="Huynh S."/>
            <person name="Bono J.L."/>
            <person name="Parker C.T."/>
            <person name="Strachan N.J.C."/>
            <person name="Forbes K.J."/>
        </authorList>
    </citation>
    <scope>NUCLEOTIDE SEQUENCE [LARGE SCALE GENOMIC DNA]</scope>
    <source>
        <strain evidence="1 2">RM8964</strain>
    </source>
</reference>